<evidence type="ECO:0000256" key="1">
    <source>
        <dbReference type="ARBA" id="ARBA00022737"/>
    </source>
</evidence>
<dbReference type="InterPro" id="IPR004146">
    <property type="entry name" value="DC1"/>
</dbReference>
<name>A0A5E4FAL4_PRUDU</name>
<dbReference type="PANTHER" id="PTHR32410">
    <property type="entry name" value="CYSTEINE/HISTIDINE-RICH C1 DOMAIN FAMILY PROTEIN"/>
    <property type="match status" value="1"/>
</dbReference>
<dbReference type="PANTHER" id="PTHR32410:SF216">
    <property type="entry name" value="PHORBOL-ESTER_DAG-TYPE DOMAIN-CONTAINING PROTEIN"/>
    <property type="match status" value="1"/>
</dbReference>
<dbReference type="Pfam" id="PF03107">
    <property type="entry name" value="C1_2"/>
    <property type="match status" value="3"/>
</dbReference>
<dbReference type="AlphaFoldDB" id="A0A5E4FAL4"/>
<proteinExistence type="predicted"/>
<evidence type="ECO:0000313" key="4">
    <source>
        <dbReference type="Proteomes" id="UP000327085"/>
    </source>
</evidence>
<accession>A0A5E4FAL4</accession>
<evidence type="ECO:0000259" key="2">
    <source>
        <dbReference type="Pfam" id="PF03107"/>
    </source>
</evidence>
<gene>
    <name evidence="3" type="ORF">ALMOND_2B026699</name>
</gene>
<dbReference type="SUPFAM" id="SSF57889">
    <property type="entry name" value="Cysteine-rich domain"/>
    <property type="match status" value="4"/>
</dbReference>
<feature type="domain" description="DC1" evidence="2">
    <location>
        <begin position="439"/>
        <end position="484"/>
    </location>
</feature>
<dbReference type="FunCoup" id="A0A5E4FAL4">
    <property type="interactions" value="12"/>
</dbReference>
<dbReference type="EMBL" id="CABIKO010000088">
    <property type="protein sequence ID" value="VVA24926.1"/>
    <property type="molecule type" value="Genomic_DNA"/>
</dbReference>
<evidence type="ECO:0000313" key="3">
    <source>
        <dbReference type="EMBL" id="VVA24926.1"/>
    </source>
</evidence>
<organism evidence="3 4">
    <name type="scientific">Prunus dulcis</name>
    <name type="common">Almond</name>
    <name type="synonym">Amygdalus dulcis</name>
    <dbReference type="NCBI Taxonomy" id="3755"/>
    <lineage>
        <taxon>Eukaryota</taxon>
        <taxon>Viridiplantae</taxon>
        <taxon>Streptophyta</taxon>
        <taxon>Embryophyta</taxon>
        <taxon>Tracheophyta</taxon>
        <taxon>Spermatophyta</taxon>
        <taxon>Magnoliopsida</taxon>
        <taxon>eudicotyledons</taxon>
        <taxon>Gunneridae</taxon>
        <taxon>Pentapetalae</taxon>
        <taxon>rosids</taxon>
        <taxon>fabids</taxon>
        <taxon>Rosales</taxon>
        <taxon>Rosaceae</taxon>
        <taxon>Amygdaloideae</taxon>
        <taxon>Amygdaleae</taxon>
        <taxon>Prunus</taxon>
    </lineage>
</organism>
<keyword evidence="1" id="KW-0677">Repeat</keyword>
<dbReference type="Proteomes" id="UP000327085">
    <property type="component" value="Chromosome 7"/>
</dbReference>
<feature type="domain" description="DC1" evidence="2">
    <location>
        <begin position="659"/>
        <end position="713"/>
    </location>
</feature>
<feature type="domain" description="DC1" evidence="2">
    <location>
        <begin position="549"/>
        <end position="601"/>
    </location>
</feature>
<dbReference type="InterPro" id="IPR053192">
    <property type="entry name" value="Vacuole_Formation_Reg"/>
</dbReference>
<dbReference type="InParanoid" id="A0A5E4FAL4"/>
<protein>
    <submittedName>
        <fullName evidence="3">PREDICTED: Cysteine/Histidine-rich C1 domain</fullName>
    </submittedName>
</protein>
<reference evidence="4" key="1">
    <citation type="journal article" date="2020" name="Plant J.">
        <title>Transposons played a major role in the diversification between the closely related almond and peach genomes: results from the almond genome sequence.</title>
        <authorList>
            <person name="Alioto T."/>
            <person name="Alexiou K.G."/>
            <person name="Bardil A."/>
            <person name="Barteri F."/>
            <person name="Castanera R."/>
            <person name="Cruz F."/>
            <person name="Dhingra A."/>
            <person name="Duval H."/>
            <person name="Fernandez I Marti A."/>
            <person name="Frias L."/>
            <person name="Galan B."/>
            <person name="Garcia J.L."/>
            <person name="Howad W."/>
            <person name="Gomez-Garrido J."/>
            <person name="Gut M."/>
            <person name="Julca I."/>
            <person name="Morata J."/>
            <person name="Puigdomenech P."/>
            <person name="Ribeca P."/>
            <person name="Rubio Cabetas M.J."/>
            <person name="Vlasova A."/>
            <person name="Wirthensohn M."/>
            <person name="Garcia-Mas J."/>
            <person name="Gabaldon T."/>
            <person name="Casacuberta J.M."/>
            <person name="Arus P."/>
        </authorList>
    </citation>
    <scope>NUCLEOTIDE SEQUENCE [LARGE SCALE GENOMIC DNA]</scope>
    <source>
        <strain evidence="4">cv. Texas</strain>
    </source>
</reference>
<dbReference type="InterPro" id="IPR046349">
    <property type="entry name" value="C1-like_sf"/>
</dbReference>
<sequence>MGDYRCFACFLQYKDGLAYNCSLCNFNLDLKCASNWSNILENDCHDHEFTVLVKQLQLCCDACGQGGHGFSYLCSVCQLLCCNYIAHASCSTHKDFQDETTLLEKENHDPTHITIETVDDESKSLILGDAKEMNMEVDQIELELGAAQIKHFSHDHFLVLIDEDVVPRICTIVKDMTCCLTFNAFLFQTFLLTRLVNIILSSSTEFPRSCAGVAVFLEIILPASAASDIQYFGVTCTYVFNVLNFLLPPNTTMIAILSSSPIIMLKTTKVNLIVKYAKENEIQKIGSTTAKKCDFDCHPDCVLGRYPQVKLEGRYKHDAHPHLVTLVDKIKSVICFDKRESILPFEACGKPCEGLVFEWSGCNVDIHQSELNCRGREIELEHFSHKNPLMFKDKQINIDSGLVFCFGCANPMLYSSNQYPHGNFTLHKSCAELPNEMQHPLHPMYPLGLLTIGDYTCVVCDQHYKDRLAYNCSQCDFNLDLKCASNWHNIGNYDCHKHKFTVLLKWRMKFTCDVCGQDGHGIAYLCSNCQLLVHKRCTLLPCHIKITAHQHPLMLRWSFEASFQLDDQFCKVCHKPFIQKKKICGVYYCENCNYFAHNTCVIKEDVLDETTAMEQENQDPYAATIETIDHENMILIVEPVHKLNLEQNQLELGVQIKHFSHDQHFLSLSDHHEAAKDISDRITTCHCCIRPITVTDAFYSCTEQQSFLHKPCAQLPTQRLHPFHPHPLKLLSRAPMVCSTGDVFKCDLCRSFCWKKMGIIAVFYTKIQK</sequence>
<dbReference type="Gramene" id="VVA24926">
    <property type="protein sequence ID" value="VVA24926"/>
    <property type="gene ID" value="Prudul26B026699"/>
</dbReference>